<dbReference type="Pfam" id="PF01041">
    <property type="entry name" value="DegT_DnrJ_EryC1"/>
    <property type="match status" value="1"/>
</dbReference>
<evidence type="ECO:0000313" key="7">
    <source>
        <dbReference type="Proteomes" id="UP001319104"/>
    </source>
</evidence>
<name>A0AAP2G5M1_9BACT</name>
<dbReference type="InterPro" id="IPR015424">
    <property type="entry name" value="PyrdxlP-dep_Trfase"/>
</dbReference>
<dbReference type="RefSeq" id="WP_213946541.1">
    <property type="nucleotide sequence ID" value="NZ_JAHCMY010000017.1"/>
</dbReference>
<comment type="similarity">
    <text evidence="2 5">Belongs to the DegT/DnrJ/EryC1 family.</text>
</comment>
<dbReference type="PANTHER" id="PTHR30244">
    <property type="entry name" value="TRANSAMINASE"/>
    <property type="match status" value="1"/>
</dbReference>
<dbReference type="InterPro" id="IPR015422">
    <property type="entry name" value="PyrdxlP-dep_Trfase_small"/>
</dbReference>
<keyword evidence="1 4" id="KW-0663">Pyridoxal phosphate</keyword>
<dbReference type="GO" id="GO:0030170">
    <property type="term" value="F:pyridoxal phosphate binding"/>
    <property type="evidence" value="ECO:0007669"/>
    <property type="project" value="TreeGrafter"/>
</dbReference>
<dbReference type="PANTHER" id="PTHR30244:SF36">
    <property type="entry name" value="3-OXO-GLUCOSE-6-PHOSPHATE:GLUTAMATE AMINOTRANSFERASE"/>
    <property type="match status" value="1"/>
</dbReference>
<dbReference type="PIRSF" id="PIRSF000390">
    <property type="entry name" value="PLP_StrS"/>
    <property type="match status" value="1"/>
</dbReference>
<feature type="active site" description="Proton acceptor" evidence="3">
    <location>
        <position position="189"/>
    </location>
</feature>
<dbReference type="Gene3D" id="3.90.1150.10">
    <property type="entry name" value="Aspartate Aminotransferase, domain 1"/>
    <property type="match status" value="1"/>
</dbReference>
<evidence type="ECO:0000256" key="3">
    <source>
        <dbReference type="PIRSR" id="PIRSR000390-1"/>
    </source>
</evidence>
<sequence>MIKFLDLQKVNQPYANQMAEVAARIIGSENYLQGESTHKFEKELSAYIGSSYAIGVGNGLDALRLILKGYIELGQLQEGDEIIVPANTYIATILAITSNGLKPVLAEPHPLTFNLDLEKLEGHITARTKAIMVVHLYGQACWGPEIEQLKTKYGLKIIEDNAQAIGAEWEGTKTGALGDAAAFSFYPTKNLGALGDAGAVATNDKKLASTIRALANYGSPEKNVHVYKGYNSRMDELQAAFLSLKLADLDKANQKRREIATTYIKHLSPTPLTVQSLPSQPQTHVWHLFVVLHPERDRLRRLLLDKGIETAIHYPTPPHWQPALSEYKHISLPITEKIHQQALSLPLHPELTKEEIEMVISGVKKLI</sequence>
<dbReference type="Gene3D" id="3.40.640.10">
    <property type="entry name" value="Type I PLP-dependent aspartate aminotransferase-like (Major domain)"/>
    <property type="match status" value="1"/>
</dbReference>
<gene>
    <name evidence="6" type="ORF">KI659_16800</name>
</gene>
<dbReference type="Proteomes" id="UP001319104">
    <property type="component" value="Unassembled WGS sequence"/>
</dbReference>
<proteinExistence type="inferred from homology"/>
<comment type="caution">
    <text evidence="6">The sequence shown here is derived from an EMBL/GenBank/DDBJ whole genome shotgun (WGS) entry which is preliminary data.</text>
</comment>
<accession>A0AAP2G5M1</accession>
<dbReference type="EMBL" id="JAHCMY010000017">
    <property type="protein sequence ID" value="MBS9525680.1"/>
    <property type="molecule type" value="Genomic_DNA"/>
</dbReference>
<keyword evidence="6" id="KW-0808">Transferase</keyword>
<organism evidence="6 7">
    <name type="scientific">Litoribacter ruber</name>
    <dbReference type="NCBI Taxonomy" id="702568"/>
    <lineage>
        <taxon>Bacteria</taxon>
        <taxon>Pseudomonadati</taxon>
        <taxon>Bacteroidota</taxon>
        <taxon>Cytophagia</taxon>
        <taxon>Cytophagales</taxon>
        <taxon>Cyclobacteriaceae</taxon>
        <taxon>Litoribacter</taxon>
    </lineage>
</organism>
<keyword evidence="7" id="KW-1185">Reference proteome</keyword>
<dbReference type="CDD" id="cd00616">
    <property type="entry name" value="AHBA_syn"/>
    <property type="match status" value="1"/>
</dbReference>
<evidence type="ECO:0000256" key="5">
    <source>
        <dbReference type="RuleBase" id="RU004508"/>
    </source>
</evidence>
<dbReference type="GO" id="GO:0008483">
    <property type="term" value="F:transaminase activity"/>
    <property type="evidence" value="ECO:0007669"/>
    <property type="project" value="UniProtKB-KW"/>
</dbReference>
<evidence type="ECO:0000256" key="4">
    <source>
        <dbReference type="PIRSR" id="PIRSR000390-2"/>
    </source>
</evidence>
<dbReference type="InterPro" id="IPR015421">
    <property type="entry name" value="PyrdxlP-dep_Trfase_major"/>
</dbReference>
<feature type="modified residue" description="N6-(pyridoxal phosphate)lysine" evidence="4">
    <location>
        <position position="189"/>
    </location>
</feature>
<dbReference type="GO" id="GO:0000271">
    <property type="term" value="P:polysaccharide biosynthetic process"/>
    <property type="evidence" value="ECO:0007669"/>
    <property type="project" value="TreeGrafter"/>
</dbReference>
<evidence type="ECO:0000313" key="6">
    <source>
        <dbReference type="EMBL" id="MBS9525680.1"/>
    </source>
</evidence>
<dbReference type="SUPFAM" id="SSF53383">
    <property type="entry name" value="PLP-dependent transferases"/>
    <property type="match status" value="1"/>
</dbReference>
<dbReference type="InterPro" id="IPR000653">
    <property type="entry name" value="DegT/StrS_aminotransferase"/>
</dbReference>
<evidence type="ECO:0000256" key="1">
    <source>
        <dbReference type="ARBA" id="ARBA00022898"/>
    </source>
</evidence>
<keyword evidence="6" id="KW-0032">Aminotransferase</keyword>
<dbReference type="AlphaFoldDB" id="A0AAP2G5M1"/>
<reference evidence="6 7" key="1">
    <citation type="submission" date="2021-05" db="EMBL/GenBank/DDBJ databases">
        <authorList>
            <person name="Zhang Z.D."/>
            <person name="Osman G."/>
        </authorList>
    </citation>
    <scope>NUCLEOTIDE SEQUENCE [LARGE SCALE GENOMIC DNA]</scope>
    <source>
        <strain evidence="6 7">KCTC 32217</strain>
    </source>
</reference>
<protein>
    <submittedName>
        <fullName evidence="6">DegT/DnrJ/EryC1/StrS family aminotransferase</fullName>
    </submittedName>
</protein>
<evidence type="ECO:0000256" key="2">
    <source>
        <dbReference type="ARBA" id="ARBA00037999"/>
    </source>
</evidence>